<accession>A0ABY1RXW2</accession>
<evidence type="ECO:0008006" key="4">
    <source>
        <dbReference type="Google" id="ProtNLM"/>
    </source>
</evidence>
<evidence type="ECO:0000313" key="3">
    <source>
        <dbReference type="Proteomes" id="UP001159257"/>
    </source>
</evidence>
<gene>
    <name evidence="2" type="ORF">SAMN04487964_10311</name>
</gene>
<keyword evidence="1" id="KW-0812">Transmembrane</keyword>
<proteinExistence type="predicted"/>
<dbReference type="Proteomes" id="UP001159257">
    <property type="component" value="Unassembled WGS sequence"/>
</dbReference>
<name>A0ABY1RXW2_9GAMM</name>
<keyword evidence="1" id="KW-0472">Membrane</keyword>
<dbReference type="EMBL" id="FXWV01000003">
    <property type="protein sequence ID" value="SMR73072.1"/>
    <property type="molecule type" value="Genomic_DNA"/>
</dbReference>
<evidence type="ECO:0000313" key="2">
    <source>
        <dbReference type="EMBL" id="SMR73072.1"/>
    </source>
</evidence>
<evidence type="ECO:0000256" key="1">
    <source>
        <dbReference type="SAM" id="Phobius"/>
    </source>
</evidence>
<keyword evidence="1" id="KW-1133">Transmembrane helix</keyword>
<sequence>MKYLVTFLTFVGVFIVAAFVRGVTGDVTSSAIVNIFVSAITLFLLFLVPYKVFKSFKD</sequence>
<protein>
    <recommendedName>
        <fullName evidence="4">DUF1328 domain-containing protein</fullName>
    </recommendedName>
</protein>
<reference evidence="2 3" key="1">
    <citation type="submission" date="2017-05" db="EMBL/GenBank/DDBJ databases">
        <authorList>
            <person name="Varghese N."/>
            <person name="Submissions S."/>
        </authorList>
    </citation>
    <scope>NUCLEOTIDE SEQUENCE [LARGE SCALE GENOMIC DNA]</scope>
    <source>
        <strain evidence="2 3">CGMCC 1.7287</strain>
    </source>
</reference>
<keyword evidence="3" id="KW-1185">Reference proteome</keyword>
<feature type="transmembrane region" description="Helical" evidence="1">
    <location>
        <begin position="32"/>
        <end position="53"/>
    </location>
</feature>
<organism evidence="2 3">
    <name type="scientific">Marinobacterium sediminicola</name>
    <dbReference type="NCBI Taxonomy" id="518898"/>
    <lineage>
        <taxon>Bacteria</taxon>
        <taxon>Pseudomonadati</taxon>
        <taxon>Pseudomonadota</taxon>
        <taxon>Gammaproteobacteria</taxon>
        <taxon>Oceanospirillales</taxon>
        <taxon>Oceanospirillaceae</taxon>
        <taxon>Marinobacterium</taxon>
    </lineage>
</organism>
<comment type="caution">
    <text evidence="2">The sequence shown here is derived from an EMBL/GenBank/DDBJ whole genome shotgun (WGS) entry which is preliminary data.</text>
</comment>